<dbReference type="EMBL" id="BAAAEW010000014">
    <property type="protein sequence ID" value="GAA0751818.1"/>
    <property type="molecule type" value="Genomic_DNA"/>
</dbReference>
<dbReference type="Proteomes" id="UP001500279">
    <property type="component" value="Unassembled WGS sequence"/>
</dbReference>
<dbReference type="InterPro" id="IPR010621">
    <property type="entry name" value="DUF1214"/>
</dbReference>
<protein>
    <submittedName>
        <fullName evidence="3">DUF1254 domain-containing protein</fullName>
    </submittedName>
</protein>
<dbReference type="PANTHER" id="PTHR36509:SF2">
    <property type="entry name" value="BLL3101 PROTEIN"/>
    <property type="match status" value="1"/>
</dbReference>
<dbReference type="InterPro" id="IPR010679">
    <property type="entry name" value="DUF1254"/>
</dbReference>
<dbReference type="InterPro" id="IPR037050">
    <property type="entry name" value="DUF1254_sf"/>
</dbReference>
<evidence type="ECO:0000259" key="2">
    <source>
        <dbReference type="Pfam" id="PF06863"/>
    </source>
</evidence>
<proteinExistence type="predicted"/>
<organism evidence="3 4">
    <name type="scientific">Ideonella azotifigens</name>
    <dbReference type="NCBI Taxonomy" id="513160"/>
    <lineage>
        <taxon>Bacteria</taxon>
        <taxon>Pseudomonadati</taxon>
        <taxon>Pseudomonadota</taxon>
        <taxon>Betaproteobacteria</taxon>
        <taxon>Burkholderiales</taxon>
        <taxon>Sphaerotilaceae</taxon>
        <taxon>Ideonella</taxon>
    </lineage>
</organism>
<dbReference type="SUPFAM" id="SSF160935">
    <property type="entry name" value="VPA0735-like"/>
    <property type="match status" value="1"/>
</dbReference>
<dbReference type="InterPro" id="IPR037049">
    <property type="entry name" value="DUF1214_C_sf"/>
</dbReference>
<dbReference type="Gene3D" id="2.60.40.1610">
    <property type="entry name" value="Domain of unknown function DUF1254"/>
    <property type="match status" value="1"/>
</dbReference>
<evidence type="ECO:0000259" key="1">
    <source>
        <dbReference type="Pfam" id="PF06742"/>
    </source>
</evidence>
<accession>A0ABN1K145</accession>
<dbReference type="PANTHER" id="PTHR36509">
    <property type="entry name" value="BLL3101 PROTEIN"/>
    <property type="match status" value="1"/>
</dbReference>
<dbReference type="RefSeq" id="WP_141286597.1">
    <property type="nucleotide sequence ID" value="NZ_BAAAEW010000014.1"/>
</dbReference>
<comment type="caution">
    <text evidence="3">The sequence shown here is derived from an EMBL/GenBank/DDBJ whole genome shotgun (WGS) entry which is preliminary data.</text>
</comment>
<evidence type="ECO:0000313" key="3">
    <source>
        <dbReference type="EMBL" id="GAA0751818.1"/>
    </source>
</evidence>
<feature type="domain" description="DUF1254" evidence="2">
    <location>
        <begin position="55"/>
        <end position="187"/>
    </location>
</feature>
<sequence length="455" mass="50827">MKESQTTPDDALLHQAEEAVLYAYPVYEMCRMRALTSPQRLPGGEALAPPRRWCNRFMHARRLMRPGQSRVPTPNHDTLYSTAWLDLADGAWVLDMPGMAGRYHVMGLLDMFTNPFAHLGQRLTGNQARSFLITGPGWRGEVPAAFRGRHEHVISPTRWVWLLGRMLVEEDERDLPAAHALQNAIRLSSLPDWEAGRPSEATAFDPECDPNAALDATLFATQVNRALRDDPPPEDDAWLKAALASAGLGPGWPVPEGEQLALLQKGLDQALTRLRTLENGRRTMTGWLQMPLIGNTFAQDYEFRALVALKYIGMLESREATYSLALNDSQGRPLTGSHRYRMRFKPGTLPRVYAFWSLTLYSNADGMLVPNVLHRHAIGDRTPGLQYDADGGLTLTLSHEPPQDQFDMPSARANWLPAPADGFYLCLRFYLPSDAVLESRTPLPPLQREEGIVAG</sequence>
<name>A0ABN1K145_9BURK</name>
<reference evidence="3 4" key="1">
    <citation type="journal article" date="2019" name="Int. J. Syst. Evol. Microbiol.">
        <title>The Global Catalogue of Microorganisms (GCM) 10K type strain sequencing project: providing services to taxonomists for standard genome sequencing and annotation.</title>
        <authorList>
            <consortium name="The Broad Institute Genomics Platform"/>
            <consortium name="The Broad Institute Genome Sequencing Center for Infectious Disease"/>
            <person name="Wu L."/>
            <person name="Ma J."/>
        </authorList>
    </citation>
    <scope>NUCLEOTIDE SEQUENCE [LARGE SCALE GENOMIC DNA]</scope>
    <source>
        <strain evidence="3 4">JCM 15503</strain>
    </source>
</reference>
<evidence type="ECO:0000313" key="4">
    <source>
        <dbReference type="Proteomes" id="UP001500279"/>
    </source>
</evidence>
<dbReference type="Gene3D" id="2.60.120.600">
    <property type="entry name" value="Domain of unknown function DUF1214, C-terminal domain"/>
    <property type="match status" value="1"/>
</dbReference>
<gene>
    <name evidence="3" type="ORF">GCM10009107_24980</name>
</gene>
<dbReference type="Pfam" id="PF06863">
    <property type="entry name" value="DUF1254"/>
    <property type="match status" value="1"/>
</dbReference>
<dbReference type="Pfam" id="PF06742">
    <property type="entry name" value="DUF1214"/>
    <property type="match status" value="1"/>
</dbReference>
<feature type="domain" description="DUF1214" evidence="1">
    <location>
        <begin position="319"/>
        <end position="433"/>
    </location>
</feature>
<keyword evidence="4" id="KW-1185">Reference proteome</keyword>